<dbReference type="VEuPathDB" id="FungiDB:YALI1_B01065g"/>
<reference evidence="1 2" key="1">
    <citation type="journal article" date="2016" name="PLoS ONE">
        <title>Sequence Assembly of Yarrowia lipolytica Strain W29/CLIB89 Shows Transposable Element Diversity.</title>
        <authorList>
            <person name="Magnan C."/>
            <person name="Yu J."/>
            <person name="Chang I."/>
            <person name="Jahn E."/>
            <person name="Kanomata Y."/>
            <person name="Wu J."/>
            <person name="Zeller M."/>
            <person name="Oakes M."/>
            <person name="Baldi P."/>
            <person name="Sandmeyer S."/>
        </authorList>
    </citation>
    <scope>NUCLEOTIDE SEQUENCE [LARGE SCALE GENOMIC DNA]</scope>
    <source>
        <strain evidence="2">CLIB89(W29)</strain>
    </source>
</reference>
<gene>
    <name evidence="1" type="ORF">YALI1_B01065g</name>
</gene>
<accession>A0A1D8N5W0</accession>
<dbReference type="AlphaFoldDB" id="A0A1D8N5W0"/>
<evidence type="ECO:0000313" key="1">
    <source>
        <dbReference type="EMBL" id="AOW01017.1"/>
    </source>
</evidence>
<organism evidence="1 2">
    <name type="scientific">Yarrowia lipolytica</name>
    <name type="common">Candida lipolytica</name>
    <dbReference type="NCBI Taxonomy" id="4952"/>
    <lineage>
        <taxon>Eukaryota</taxon>
        <taxon>Fungi</taxon>
        <taxon>Dikarya</taxon>
        <taxon>Ascomycota</taxon>
        <taxon>Saccharomycotina</taxon>
        <taxon>Dipodascomycetes</taxon>
        <taxon>Dipodascales</taxon>
        <taxon>Dipodascales incertae sedis</taxon>
        <taxon>Yarrowia</taxon>
    </lineage>
</organism>
<protein>
    <submittedName>
        <fullName evidence="1">Uncharacterized protein</fullName>
    </submittedName>
</protein>
<sequence>MSKLFIRLCSLRNCRLSANHINHGNCEHQVNYSIEIISPESLLKIKQSLQTLHIIWHLWGRLVTHFYHVNHFYLVTPHLLHPSSVQIWA</sequence>
<proteinExistence type="predicted"/>
<name>A0A1D8N5W0_YARLL</name>
<dbReference type="GeneID" id="94582578"/>
<dbReference type="EMBL" id="CP017554">
    <property type="protein sequence ID" value="AOW01017.1"/>
    <property type="molecule type" value="Genomic_DNA"/>
</dbReference>
<dbReference type="RefSeq" id="XP_068138016.1">
    <property type="nucleotide sequence ID" value="XM_068281915.1"/>
</dbReference>
<evidence type="ECO:0000313" key="2">
    <source>
        <dbReference type="Proteomes" id="UP000182444"/>
    </source>
</evidence>
<dbReference type="Proteomes" id="UP000182444">
    <property type="component" value="Chromosome 1B"/>
</dbReference>